<feature type="compositionally biased region" description="Polar residues" evidence="1">
    <location>
        <begin position="30"/>
        <end position="44"/>
    </location>
</feature>
<proteinExistence type="predicted"/>
<feature type="region of interest" description="Disordered" evidence="1">
    <location>
        <begin position="323"/>
        <end position="343"/>
    </location>
</feature>
<reference evidence="2" key="2">
    <citation type="submission" date="2023-05" db="EMBL/GenBank/DDBJ databases">
        <authorList>
            <consortium name="Lawrence Berkeley National Laboratory"/>
            <person name="Steindorff A."/>
            <person name="Hensen N."/>
            <person name="Bonometti L."/>
            <person name="Westerberg I."/>
            <person name="Brannstrom I.O."/>
            <person name="Guillou S."/>
            <person name="Cros-Aarteil S."/>
            <person name="Calhoun S."/>
            <person name="Haridas S."/>
            <person name="Kuo A."/>
            <person name="Mondo S."/>
            <person name="Pangilinan J."/>
            <person name="Riley R."/>
            <person name="Labutti K."/>
            <person name="Andreopoulos B."/>
            <person name="Lipzen A."/>
            <person name="Chen C."/>
            <person name="Yanf M."/>
            <person name="Daum C."/>
            <person name="Ng V."/>
            <person name="Clum A."/>
            <person name="Ohm R."/>
            <person name="Martin F."/>
            <person name="Silar P."/>
            <person name="Natvig D."/>
            <person name="Lalanne C."/>
            <person name="Gautier V."/>
            <person name="Ament-Velasquez S.L."/>
            <person name="Kruys A."/>
            <person name="Hutchinson M.I."/>
            <person name="Powell A.J."/>
            <person name="Barry K."/>
            <person name="Miller A.N."/>
            <person name="Grigoriev I.V."/>
            <person name="Debuchy R."/>
            <person name="Gladieux P."/>
            <person name="Thoren M.H."/>
            <person name="Johannesson H."/>
        </authorList>
    </citation>
    <scope>NUCLEOTIDE SEQUENCE</scope>
    <source>
        <strain evidence="2">CBS 892.96</strain>
    </source>
</reference>
<dbReference type="AlphaFoldDB" id="A0AAN7A7W9"/>
<organism evidence="2 3">
    <name type="scientific">Triangularia setosa</name>
    <dbReference type="NCBI Taxonomy" id="2587417"/>
    <lineage>
        <taxon>Eukaryota</taxon>
        <taxon>Fungi</taxon>
        <taxon>Dikarya</taxon>
        <taxon>Ascomycota</taxon>
        <taxon>Pezizomycotina</taxon>
        <taxon>Sordariomycetes</taxon>
        <taxon>Sordariomycetidae</taxon>
        <taxon>Sordariales</taxon>
        <taxon>Podosporaceae</taxon>
        <taxon>Triangularia</taxon>
    </lineage>
</organism>
<protein>
    <submittedName>
        <fullName evidence="2">Uncharacterized protein</fullName>
    </submittedName>
</protein>
<evidence type="ECO:0000256" key="1">
    <source>
        <dbReference type="SAM" id="MobiDB-lite"/>
    </source>
</evidence>
<feature type="compositionally biased region" description="Basic and acidic residues" evidence="1">
    <location>
        <begin position="17"/>
        <end position="29"/>
    </location>
</feature>
<feature type="compositionally biased region" description="Basic and acidic residues" evidence="1">
    <location>
        <begin position="229"/>
        <end position="243"/>
    </location>
</feature>
<comment type="caution">
    <text evidence="2">The sequence shown here is derived from an EMBL/GenBank/DDBJ whole genome shotgun (WGS) entry which is preliminary data.</text>
</comment>
<evidence type="ECO:0000313" key="3">
    <source>
        <dbReference type="Proteomes" id="UP001302321"/>
    </source>
</evidence>
<name>A0AAN7A7W9_9PEZI</name>
<feature type="region of interest" description="Disordered" evidence="1">
    <location>
        <begin position="108"/>
        <end position="298"/>
    </location>
</feature>
<feature type="compositionally biased region" description="Polar residues" evidence="1">
    <location>
        <begin position="280"/>
        <end position="295"/>
    </location>
</feature>
<gene>
    <name evidence="2" type="ORF">QBC36DRAFT_234075</name>
</gene>
<feature type="region of interest" description="Disordered" evidence="1">
    <location>
        <begin position="1"/>
        <end position="80"/>
    </location>
</feature>
<reference evidence="2" key="1">
    <citation type="journal article" date="2023" name="Mol. Phylogenet. Evol.">
        <title>Genome-scale phylogeny and comparative genomics of the fungal order Sordariales.</title>
        <authorList>
            <person name="Hensen N."/>
            <person name="Bonometti L."/>
            <person name="Westerberg I."/>
            <person name="Brannstrom I.O."/>
            <person name="Guillou S."/>
            <person name="Cros-Aarteil S."/>
            <person name="Calhoun S."/>
            <person name="Haridas S."/>
            <person name="Kuo A."/>
            <person name="Mondo S."/>
            <person name="Pangilinan J."/>
            <person name="Riley R."/>
            <person name="LaButti K."/>
            <person name="Andreopoulos B."/>
            <person name="Lipzen A."/>
            <person name="Chen C."/>
            <person name="Yan M."/>
            <person name="Daum C."/>
            <person name="Ng V."/>
            <person name="Clum A."/>
            <person name="Steindorff A."/>
            <person name="Ohm R.A."/>
            <person name="Martin F."/>
            <person name="Silar P."/>
            <person name="Natvig D.O."/>
            <person name="Lalanne C."/>
            <person name="Gautier V."/>
            <person name="Ament-Velasquez S.L."/>
            <person name="Kruys A."/>
            <person name="Hutchinson M.I."/>
            <person name="Powell A.J."/>
            <person name="Barry K."/>
            <person name="Miller A.N."/>
            <person name="Grigoriev I.V."/>
            <person name="Debuchy R."/>
            <person name="Gladieux P."/>
            <person name="Hiltunen Thoren M."/>
            <person name="Johannesson H."/>
        </authorList>
    </citation>
    <scope>NUCLEOTIDE SEQUENCE</scope>
    <source>
        <strain evidence="2">CBS 892.96</strain>
    </source>
</reference>
<sequence>MMIAAGELDRLSFLADDVEKSKKKNERETATATHNESSPSNETLSPGLATGNASDVPPNTPNTAVGSGTPASPIPSGAATGLSRSILSLSDTNGDFVPFPPANTPVFARSGTASPVPGVATPGRSGTGSMATSPGKQRAAGPSKLSEVQNFEEAVRQLSRANSSTPRPQEREEEEPIYRLESFPEFLDRGDTESACASGESTPRHRPGAHYFVGTDFSSGGVAGSKLKSRVDCEQHGEAKGQGDGEEQEREIHAVDCKPDTWTPEDGVPGDGEPFCPRGTQDSQSSRGSRLSFGTSAERRKSWLDVARRATKGRWDHELEECQGLTTTEAGEAEETKEEETVVRKRKHTIADIVELLRMGKAMQ</sequence>
<feature type="compositionally biased region" description="Basic and acidic residues" evidence="1">
    <location>
        <begin position="250"/>
        <end position="259"/>
    </location>
</feature>
<keyword evidence="3" id="KW-1185">Reference proteome</keyword>
<dbReference type="Proteomes" id="UP001302321">
    <property type="component" value="Unassembled WGS sequence"/>
</dbReference>
<dbReference type="EMBL" id="MU866135">
    <property type="protein sequence ID" value="KAK4178581.1"/>
    <property type="molecule type" value="Genomic_DNA"/>
</dbReference>
<evidence type="ECO:0000313" key="2">
    <source>
        <dbReference type="EMBL" id="KAK4178581.1"/>
    </source>
</evidence>
<accession>A0AAN7A7W9</accession>
<feature type="compositionally biased region" description="Polar residues" evidence="1">
    <location>
        <begin position="61"/>
        <end position="70"/>
    </location>
</feature>